<keyword evidence="2" id="KW-0812">Transmembrane</keyword>
<dbReference type="OrthoDB" id="1738984at2759"/>
<feature type="domain" description="Nuclear pore complex protein GP210 C-terminal Ig-like" evidence="3">
    <location>
        <begin position="183"/>
        <end position="266"/>
    </location>
</feature>
<dbReference type="AlphaFoldDB" id="A0A834SDJ9"/>
<evidence type="ECO:0000256" key="1">
    <source>
        <dbReference type="SAM" id="MobiDB-lite"/>
    </source>
</evidence>
<keyword evidence="2" id="KW-0472">Membrane</keyword>
<feature type="region of interest" description="Disordered" evidence="1">
    <location>
        <begin position="311"/>
        <end position="335"/>
    </location>
</feature>
<keyword evidence="2" id="KW-1133">Transmembrane helix</keyword>
<dbReference type="InterPro" id="IPR056233">
    <property type="entry name" value="Ig_GP210_16th"/>
</dbReference>
<keyword evidence="5" id="KW-1185">Reference proteome</keyword>
<evidence type="ECO:0000259" key="3">
    <source>
        <dbReference type="Pfam" id="PF24427"/>
    </source>
</evidence>
<dbReference type="PANTHER" id="PTHR23019">
    <property type="entry name" value="NUCLEAR PORE MEMBRANE GLYCOPROTEIN GP210-RELATED"/>
    <property type="match status" value="1"/>
</dbReference>
<accession>A0A834SDJ9</accession>
<evidence type="ECO:0000256" key="2">
    <source>
        <dbReference type="SAM" id="Phobius"/>
    </source>
</evidence>
<dbReference type="EMBL" id="JAAIUW010000013">
    <property type="protein sequence ID" value="KAF7801533.1"/>
    <property type="molecule type" value="Genomic_DNA"/>
</dbReference>
<evidence type="ECO:0000313" key="5">
    <source>
        <dbReference type="Proteomes" id="UP000634136"/>
    </source>
</evidence>
<dbReference type="InterPro" id="IPR045197">
    <property type="entry name" value="NUP210-like"/>
</dbReference>
<organism evidence="4 5">
    <name type="scientific">Senna tora</name>
    <dbReference type="NCBI Taxonomy" id="362788"/>
    <lineage>
        <taxon>Eukaryota</taxon>
        <taxon>Viridiplantae</taxon>
        <taxon>Streptophyta</taxon>
        <taxon>Embryophyta</taxon>
        <taxon>Tracheophyta</taxon>
        <taxon>Spermatophyta</taxon>
        <taxon>Magnoliopsida</taxon>
        <taxon>eudicotyledons</taxon>
        <taxon>Gunneridae</taxon>
        <taxon>Pentapetalae</taxon>
        <taxon>rosids</taxon>
        <taxon>fabids</taxon>
        <taxon>Fabales</taxon>
        <taxon>Fabaceae</taxon>
        <taxon>Caesalpinioideae</taxon>
        <taxon>Cassia clade</taxon>
        <taxon>Senna</taxon>
    </lineage>
</organism>
<proteinExistence type="predicted"/>
<comment type="caution">
    <text evidence="4">The sequence shown here is derived from an EMBL/GenBank/DDBJ whole genome shotgun (WGS) entry which is preliminary data.</text>
</comment>
<reference evidence="4" key="1">
    <citation type="submission" date="2020-09" db="EMBL/GenBank/DDBJ databases">
        <title>Genome-Enabled Discovery of Anthraquinone Biosynthesis in Senna tora.</title>
        <authorList>
            <person name="Kang S.-H."/>
            <person name="Pandey R.P."/>
            <person name="Lee C.-M."/>
            <person name="Sim J.-S."/>
            <person name="Jeong J.-T."/>
            <person name="Choi B.-S."/>
            <person name="Jung M."/>
            <person name="Ginzburg D."/>
            <person name="Zhao K."/>
            <person name="Won S.Y."/>
            <person name="Oh T.-J."/>
            <person name="Yu Y."/>
            <person name="Kim N.-H."/>
            <person name="Lee O.R."/>
            <person name="Lee T.-H."/>
            <person name="Bashyal P."/>
            <person name="Kim T.-S."/>
            <person name="Lee W.-H."/>
            <person name="Kawkins C."/>
            <person name="Kim C.-K."/>
            <person name="Kim J.S."/>
            <person name="Ahn B.O."/>
            <person name="Rhee S.Y."/>
            <person name="Sohng J.K."/>
        </authorList>
    </citation>
    <scope>NUCLEOTIDE SEQUENCE</scope>
    <source>
        <tissue evidence="4">Leaf</tissue>
    </source>
</reference>
<evidence type="ECO:0000313" key="4">
    <source>
        <dbReference type="EMBL" id="KAF7801533.1"/>
    </source>
</evidence>
<feature type="transmembrane region" description="Helical" evidence="2">
    <location>
        <begin position="273"/>
        <end position="294"/>
    </location>
</feature>
<dbReference type="Proteomes" id="UP000634136">
    <property type="component" value="Unassembled WGS sequence"/>
</dbReference>
<sequence length="369" mass="40559">MCVVAPCVQYPLSKSIVRISFLPGGYLRGTSVFCHVGDLFLPTSFLSKFLEPLRIAVDLETSVTGLAIIALAPSVELEYAMLISRCDSSVATIAKALLTMGKGSSVPYLQCSAFSLSSPFLYPLALSKSVIFLEHLVQSVPKLGGMRPYITLSIYASLNGANVSGHASALFIGGFSIMEMSKNSMQLNLTLDCNKTSITILGNTDVEISWGRMDLIIVSPIRKEDFGIGGSAQYEVKLLNAKRFEDKITITLPANGQRVEMDISYKPVETASYMSIMNVIGWTIMVGISMLFMYKICVLMSKEVRSWQSTVPATSSNAAPSTPIRGSPVVTDEMSPRTPQPFMDYVRRTIDETPYYRREGRRINPQNTF</sequence>
<gene>
    <name evidence="4" type="ORF">G2W53_040644</name>
</gene>
<protein>
    <submittedName>
        <fullName evidence="4">Nuclear pore complex protein GP210</fullName>
    </submittedName>
</protein>
<dbReference type="Pfam" id="PF24427">
    <property type="entry name" value="Ig_GP210_16th"/>
    <property type="match status" value="1"/>
</dbReference>
<name>A0A834SDJ9_9FABA</name>
<dbReference type="PANTHER" id="PTHR23019:SF0">
    <property type="entry name" value="NUCLEAR PORE MEMBRANE GLYCOPROTEIN 210"/>
    <property type="match status" value="1"/>
</dbReference>
<feature type="compositionally biased region" description="Polar residues" evidence="1">
    <location>
        <begin position="311"/>
        <end position="320"/>
    </location>
</feature>